<sequence length="109" mass="12515">MERLTHERVNGIKTGYWSAATKETLVQRLAVFENEEERRAMGPRTIFEKITASPEVLGNVLTSLSAPEAPWDDAFREIYCAGCERENCDVCPHEKYRNNPLWWLGLEAT</sequence>
<organism evidence="1">
    <name type="scientific">Podoviridae sp. ct7Kl21</name>
    <dbReference type="NCBI Taxonomy" id="2826541"/>
    <lineage>
        <taxon>Viruses</taxon>
        <taxon>Duplodnaviria</taxon>
        <taxon>Heunggongvirae</taxon>
        <taxon>Uroviricota</taxon>
        <taxon>Caudoviricetes</taxon>
    </lineage>
</organism>
<proteinExistence type="predicted"/>
<name>A0A8S5MD19_9CAUD</name>
<protein>
    <submittedName>
        <fullName evidence="1">Uncharacterized protein</fullName>
    </submittedName>
</protein>
<evidence type="ECO:0000313" key="1">
    <source>
        <dbReference type="EMBL" id="DAD80142.1"/>
    </source>
</evidence>
<accession>A0A8S5MD19</accession>
<reference evidence="1" key="1">
    <citation type="journal article" date="2021" name="Proc. Natl. Acad. Sci. U.S.A.">
        <title>A Catalog of Tens of Thousands of Viruses from Human Metagenomes Reveals Hidden Associations with Chronic Diseases.</title>
        <authorList>
            <person name="Tisza M.J."/>
            <person name="Buck C.B."/>
        </authorList>
    </citation>
    <scope>NUCLEOTIDE SEQUENCE</scope>
    <source>
        <strain evidence="1">Ct7Kl21</strain>
    </source>
</reference>
<dbReference type="EMBL" id="BK014880">
    <property type="protein sequence ID" value="DAD80142.1"/>
    <property type="molecule type" value="Genomic_DNA"/>
</dbReference>